<evidence type="ECO:0000256" key="5">
    <source>
        <dbReference type="ARBA" id="ARBA00022777"/>
    </source>
</evidence>
<dbReference type="InterPro" id="IPR011495">
    <property type="entry name" value="Sig_transdc_His_kin_sub2_dim/P"/>
</dbReference>
<reference evidence="8 9" key="1">
    <citation type="submission" date="2021-12" db="EMBL/GenBank/DDBJ databases">
        <title>Siccirubricoccus leaddurans sp. nov., a high concentration Zn2+ tolerance bacterium.</title>
        <authorList>
            <person name="Cao Y."/>
        </authorList>
    </citation>
    <scope>NUCLEOTIDE SEQUENCE [LARGE SCALE GENOMIC DNA]</scope>
    <source>
        <strain evidence="8 9">KC 17139</strain>
    </source>
</reference>
<dbReference type="SMART" id="SM00387">
    <property type="entry name" value="HATPase_c"/>
    <property type="match status" value="1"/>
</dbReference>
<name>A0ABT1D166_9PROT</name>
<dbReference type="InterPro" id="IPR036890">
    <property type="entry name" value="HATPase_C_sf"/>
</dbReference>
<dbReference type="InterPro" id="IPR052162">
    <property type="entry name" value="Sensor_kinase/Photoreceptor"/>
</dbReference>
<dbReference type="NCBIfam" id="TIGR00229">
    <property type="entry name" value="sensory_box"/>
    <property type="match status" value="1"/>
</dbReference>
<dbReference type="InterPro" id="IPR013655">
    <property type="entry name" value="PAS_fold_3"/>
</dbReference>
<accession>A0ABT1D166</accession>
<evidence type="ECO:0000256" key="4">
    <source>
        <dbReference type="ARBA" id="ARBA00022679"/>
    </source>
</evidence>
<dbReference type="PANTHER" id="PTHR43304:SF1">
    <property type="entry name" value="PAC DOMAIN-CONTAINING PROTEIN"/>
    <property type="match status" value="1"/>
</dbReference>
<keyword evidence="5" id="KW-0418">Kinase</keyword>
<dbReference type="SMART" id="SM00091">
    <property type="entry name" value="PAS"/>
    <property type="match status" value="1"/>
</dbReference>
<dbReference type="Pfam" id="PF02518">
    <property type="entry name" value="HATPase_c"/>
    <property type="match status" value="1"/>
</dbReference>
<feature type="domain" description="Histidine kinase" evidence="6">
    <location>
        <begin position="149"/>
        <end position="342"/>
    </location>
</feature>
<dbReference type="EMBL" id="JAFIRR010000030">
    <property type="protein sequence ID" value="MCO6415651.1"/>
    <property type="molecule type" value="Genomic_DNA"/>
</dbReference>
<evidence type="ECO:0000313" key="9">
    <source>
        <dbReference type="Proteomes" id="UP001523392"/>
    </source>
</evidence>
<comment type="caution">
    <text evidence="8">The sequence shown here is derived from an EMBL/GenBank/DDBJ whole genome shotgun (WGS) entry which is preliminary data.</text>
</comment>
<dbReference type="InterPro" id="IPR035965">
    <property type="entry name" value="PAS-like_dom_sf"/>
</dbReference>
<feature type="domain" description="PAC" evidence="7">
    <location>
        <begin position="87"/>
        <end position="138"/>
    </location>
</feature>
<dbReference type="SUPFAM" id="SSF55874">
    <property type="entry name" value="ATPase domain of HSP90 chaperone/DNA topoisomerase II/histidine kinase"/>
    <property type="match status" value="1"/>
</dbReference>
<dbReference type="SUPFAM" id="SSF55785">
    <property type="entry name" value="PYP-like sensor domain (PAS domain)"/>
    <property type="match status" value="1"/>
</dbReference>
<dbReference type="Proteomes" id="UP001523392">
    <property type="component" value="Unassembled WGS sequence"/>
</dbReference>
<evidence type="ECO:0000256" key="2">
    <source>
        <dbReference type="ARBA" id="ARBA00012438"/>
    </source>
</evidence>
<keyword evidence="9" id="KW-1185">Reference proteome</keyword>
<dbReference type="InterPro" id="IPR001610">
    <property type="entry name" value="PAC"/>
</dbReference>
<dbReference type="RefSeq" id="WP_252952249.1">
    <property type="nucleotide sequence ID" value="NZ_JAFIRR010000030.1"/>
</dbReference>
<evidence type="ECO:0000256" key="3">
    <source>
        <dbReference type="ARBA" id="ARBA00022553"/>
    </source>
</evidence>
<dbReference type="InterPro" id="IPR000014">
    <property type="entry name" value="PAS"/>
</dbReference>
<dbReference type="PANTHER" id="PTHR43304">
    <property type="entry name" value="PHYTOCHROME-LIKE PROTEIN CPH1"/>
    <property type="match status" value="1"/>
</dbReference>
<evidence type="ECO:0000256" key="1">
    <source>
        <dbReference type="ARBA" id="ARBA00000085"/>
    </source>
</evidence>
<proteinExistence type="predicted"/>
<evidence type="ECO:0000313" key="8">
    <source>
        <dbReference type="EMBL" id="MCO6415651.1"/>
    </source>
</evidence>
<evidence type="ECO:0000259" key="7">
    <source>
        <dbReference type="PROSITE" id="PS50113"/>
    </source>
</evidence>
<evidence type="ECO:0000259" key="6">
    <source>
        <dbReference type="PROSITE" id="PS50109"/>
    </source>
</evidence>
<dbReference type="InterPro" id="IPR000700">
    <property type="entry name" value="PAS-assoc_C"/>
</dbReference>
<dbReference type="Pfam" id="PF07568">
    <property type="entry name" value="HisKA_2"/>
    <property type="match status" value="1"/>
</dbReference>
<dbReference type="InterPro" id="IPR003594">
    <property type="entry name" value="HATPase_dom"/>
</dbReference>
<dbReference type="Gene3D" id="3.30.565.10">
    <property type="entry name" value="Histidine kinase-like ATPase, C-terminal domain"/>
    <property type="match status" value="1"/>
</dbReference>
<gene>
    <name evidence="8" type="ORF">JYK14_05595</name>
</gene>
<protein>
    <recommendedName>
        <fullName evidence="2">histidine kinase</fullName>
        <ecNumber evidence="2">2.7.13.3</ecNumber>
    </recommendedName>
</protein>
<dbReference type="EC" id="2.7.13.3" evidence="2"/>
<keyword evidence="4" id="KW-0808">Transferase</keyword>
<dbReference type="CDD" id="cd00130">
    <property type="entry name" value="PAS"/>
    <property type="match status" value="1"/>
</dbReference>
<organism evidence="8 9">
    <name type="scientific">Siccirubricoccus soli</name>
    <dbReference type="NCBI Taxonomy" id="2899147"/>
    <lineage>
        <taxon>Bacteria</taxon>
        <taxon>Pseudomonadati</taxon>
        <taxon>Pseudomonadota</taxon>
        <taxon>Alphaproteobacteria</taxon>
        <taxon>Acetobacterales</taxon>
        <taxon>Roseomonadaceae</taxon>
        <taxon>Siccirubricoccus</taxon>
    </lineage>
</organism>
<dbReference type="InterPro" id="IPR005467">
    <property type="entry name" value="His_kinase_dom"/>
</dbReference>
<dbReference type="SMART" id="SM00086">
    <property type="entry name" value="PAC"/>
    <property type="match status" value="1"/>
</dbReference>
<keyword evidence="3" id="KW-0597">Phosphoprotein</keyword>
<dbReference type="Gene3D" id="3.30.450.20">
    <property type="entry name" value="PAS domain"/>
    <property type="match status" value="1"/>
</dbReference>
<dbReference type="PROSITE" id="PS50113">
    <property type="entry name" value="PAC"/>
    <property type="match status" value="1"/>
</dbReference>
<dbReference type="Pfam" id="PF08447">
    <property type="entry name" value="PAS_3"/>
    <property type="match status" value="1"/>
</dbReference>
<comment type="catalytic activity">
    <reaction evidence="1">
        <text>ATP + protein L-histidine = ADP + protein N-phospho-L-histidine.</text>
        <dbReference type="EC" id="2.7.13.3"/>
    </reaction>
</comment>
<sequence length="342" mass="37590">MQGQPPPAAEPTEAELRFRALADQAPLMIWRCDTDRQCDFVNRPWLDFTGRPMERERGSGRLELVHPEDAAACLAVFAAAFEKREEFQVEYRLRRHDGAWRWLREHGRPLTEGDAFGGYIGACTDITEMREAQAGRQAAVQAREELLSELHHRVKNNAQATTSFLSLQAARASDKLVAQALRGAAMRVMLATLVQDRMFRVVDDAGLELGEELGTAARAALEVAGRPGLRLEIDLQLRLELPVAQVQPLALIVNELVVNAARHAFPGRSNGTIRLALRRGEPGQVELLVEDDGIGLPEATPRNTPSGSLGLHLVPLLARQARASLRLESGSGTRATLRFPAG</sequence>
<dbReference type="PROSITE" id="PS50109">
    <property type="entry name" value="HIS_KIN"/>
    <property type="match status" value="1"/>
</dbReference>